<dbReference type="Pfam" id="PF11127">
    <property type="entry name" value="YgaP-like_TM"/>
    <property type="match status" value="1"/>
</dbReference>
<dbReference type="RefSeq" id="WP_010077528.1">
    <property type="nucleotide sequence ID" value="NC_014393.1"/>
</dbReference>
<dbReference type="AlphaFoldDB" id="D9SWC3"/>
<proteinExistence type="predicted"/>
<organism evidence="2 3">
    <name type="scientific">Clostridium cellulovorans (strain ATCC 35296 / DSM 3052 / OCM 3 / 743B)</name>
    <dbReference type="NCBI Taxonomy" id="573061"/>
    <lineage>
        <taxon>Bacteria</taxon>
        <taxon>Bacillati</taxon>
        <taxon>Bacillota</taxon>
        <taxon>Clostridia</taxon>
        <taxon>Eubacteriales</taxon>
        <taxon>Clostridiaceae</taxon>
        <taxon>Clostridium</taxon>
    </lineage>
</organism>
<dbReference type="OrthoDB" id="9799383at2"/>
<dbReference type="Proteomes" id="UP000002730">
    <property type="component" value="Chromosome"/>
</dbReference>
<feature type="domain" description="Inner membrane protein YgaP-like transmembrane" evidence="1">
    <location>
        <begin position="57"/>
        <end position="117"/>
    </location>
</feature>
<evidence type="ECO:0000259" key="1">
    <source>
        <dbReference type="Pfam" id="PF11127"/>
    </source>
</evidence>
<keyword evidence="3" id="KW-1185">Reference proteome</keyword>
<dbReference type="HOGENOM" id="CLU_126527_0_0_9"/>
<dbReference type="eggNOG" id="ENOG5031H39">
    <property type="taxonomic scope" value="Bacteria"/>
</dbReference>
<dbReference type="InterPro" id="IPR021309">
    <property type="entry name" value="YgaP-like_TM"/>
</dbReference>
<name>D9SWC3_CLOC7</name>
<evidence type="ECO:0000313" key="2">
    <source>
        <dbReference type="EMBL" id="ADL51267.1"/>
    </source>
</evidence>
<evidence type="ECO:0000313" key="3">
    <source>
        <dbReference type="Proteomes" id="UP000002730"/>
    </source>
</evidence>
<accession>D9SWC3</accession>
<gene>
    <name evidence="2" type="ordered locus">Clocel_1518</name>
</gene>
<reference evidence="2 3" key="1">
    <citation type="submission" date="2010-08" db="EMBL/GenBank/DDBJ databases">
        <title>Complete sequence of Clostridium cellulovorans 743B.</title>
        <authorList>
            <consortium name="US DOE Joint Genome Institute"/>
            <person name="Lucas S."/>
            <person name="Copeland A."/>
            <person name="Lapidus A."/>
            <person name="Cheng J.-F."/>
            <person name="Bruce D."/>
            <person name="Goodwin L."/>
            <person name="Pitluck S."/>
            <person name="Chertkov O."/>
            <person name="Detter J.C."/>
            <person name="Han C."/>
            <person name="Tapia R."/>
            <person name="Land M."/>
            <person name="Hauser L."/>
            <person name="Chang Y.-J."/>
            <person name="Jeffries C."/>
            <person name="Kyrpides N."/>
            <person name="Ivanova N."/>
            <person name="Mikhailova N."/>
            <person name="Hemme C.L."/>
            <person name="Woyke T."/>
        </authorList>
    </citation>
    <scope>NUCLEOTIDE SEQUENCE [LARGE SCALE GENOMIC DNA]</scope>
    <source>
        <strain evidence="3">ATCC 35296 / DSM 3052 / OCM 3 / 743B</strain>
    </source>
</reference>
<dbReference type="Gene3D" id="6.10.140.1340">
    <property type="match status" value="1"/>
</dbReference>
<sequence>MRMRILPPTAQRVKIYTSRKCNERIRQRTEDNINYYKHKGRKVINSRIEQLDEEWDIERVLETNAATLIIASSILGLATKKKCWFMVTGAVGGFLLQHALQGWCPPVPIFRSLGIRTADEIGEEKFYYKNKCNRFLF</sequence>
<dbReference type="KEGG" id="ccb:Clocel_1518"/>
<protein>
    <recommendedName>
        <fullName evidence="1">Inner membrane protein YgaP-like transmembrane domain-containing protein</fullName>
    </recommendedName>
</protein>
<dbReference type="EMBL" id="CP002160">
    <property type="protein sequence ID" value="ADL51267.1"/>
    <property type="molecule type" value="Genomic_DNA"/>
</dbReference>
<dbReference type="STRING" id="573061.Clocel_1518"/>